<dbReference type="Proteomes" id="UP000515151">
    <property type="component" value="Chromosome 2"/>
</dbReference>
<evidence type="ECO:0000256" key="7">
    <source>
        <dbReference type="ARBA" id="ARBA00023212"/>
    </source>
</evidence>
<evidence type="ECO:0000313" key="13">
    <source>
        <dbReference type="Proteomes" id="UP000515151"/>
    </source>
</evidence>
<evidence type="ECO:0000256" key="8">
    <source>
        <dbReference type="ARBA" id="ARBA00023242"/>
    </source>
</evidence>
<comment type="similarity">
    <text evidence="3">Belongs to the MAP65/ASE1 family.</text>
</comment>
<keyword evidence="4" id="KW-0963">Cytoplasm</keyword>
<dbReference type="FunFam" id="1.20.58.1520:FF:000002">
    <property type="entry name" value="65-kDa microtubule-associated protein 6"/>
    <property type="match status" value="1"/>
</dbReference>
<dbReference type="InterPro" id="IPR007145">
    <property type="entry name" value="MAP65_Ase1_PRC1"/>
</dbReference>
<evidence type="ECO:0000256" key="3">
    <source>
        <dbReference type="ARBA" id="ARBA00006187"/>
    </source>
</evidence>
<dbReference type="GO" id="GO:0005737">
    <property type="term" value="C:cytoplasm"/>
    <property type="evidence" value="ECO:0007669"/>
    <property type="project" value="TreeGrafter"/>
</dbReference>
<dbReference type="PANTHER" id="PTHR19321">
    <property type="entry name" value="PROTEIN REGULATOR OF CYTOKINESIS 1 PRC1-RELATED"/>
    <property type="match status" value="1"/>
</dbReference>
<evidence type="ECO:0000256" key="10">
    <source>
        <dbReference type="SAM" id="MobiDB-lite"/>
    </source>
</evidence>
<reference evidence="12" key="1">
    <citation type="journal article" date="2017" name="Plant J.">
        <title>The pomegranate (Punica granatum L.) genome and the genomics of punicalagin biosynthesis.</title>
        <authorList>
            <person name="Qin G."/>
            <person name="Xu C."/>
            <person name="Ming R."/>
            <person name="Tang H."/>
            <person name="Guyot R."/>
            <person name="Kramer E.M."/>
            <person name="Hu Y."/>
            <person name="Yi X."/>
            <person name="Qi Y."/>
            <person name="Xu X."/>
            <person name="Gao Z."/>
            <person name="Pan H."/>
            <person name="Jian J."/>
            <person name="Tian Y."/>
            <person name="Yue Z."/>
            <person name="Xu Y."/>
        </authorList>
    </citation>
    <scope>NUCLEOTIDE SEQUENCE [LARGE SCALE GENOMIC DNA]</scope>
    <source>
        <strain evidence="12">cv. Dabenzi</strain>
    </source>
</reference>
<evidence type="ECO:0000313" key="14">
    <source>
        <dbReference type="RefSeq" id="XP_031378905.1"/>
    </source>
</evidence>
<sequence>MLAIGSPGIGVRTSTSCNALLTELQQIWSDIGESEADKDRMLWELERECLEVYRRKVEEAANAKARLHQSVAAKEAELATLMAALGELNVYSPIQSEKRSSSLKGKLASISPLVEDLRKKKEERMKQFADIKAQIEKISGEMSEYGYLSTNSISTLSMNEEDLSLRNLSEHQTHLRALQSEKSERLHKVLNYVNEVHTLCGVLGMDFGKTVSEVHPSLQGTSGEQSTNISNATLEGLEQSLLKLKAERKARIQKVKDIVGSLFELWNLMDSPNGDRNNFSRIASVLGCSESEIEEPGVLSTEIIEQASAEVDRLTKLKASRMKELVMKRRSELEDICRMAHIIPDNSTAAEKSNALIDSGLVDPSELLANIEAQIVKVKDEAMTRKDIMDRIDRWLAACEEENWLEEYNQDDNRYNAGRGAHINLKRAERARITVTKIPVMVDNLINKTLAWEDEKGIMFLYDGVRLVSILDDYKISRRRKEEEKRRNRDQKKLQDLLLTEKESIYGSKPSPRKSNSFRKANGYSTNGNGSMTPMPRRRSIGNGTPDTPRSYSGRQNGYYKEMRRLSTAPLNFVAISKEDAMSSYTSICGSEPDSPRQV</sequence>
<dbReference type="GeneID" id="116194271"/>
<dbReference type="PANTHER" id="PTHR19321:SF0">
    <property type="entry name" value="65-KDA MICROTUBULE-ASSOCIATED PROTEIN 6"/>
    <property type="match status" value="1"/>
</dbReference>
<dbReference type="AlphaFoldDB" id="A0A218Y081"/>
<keyword evidence="5" id="KW-0597">Phosphoprotein</keyword>
<keyword evidence="8" id="KW-0539">Nucleus</keyword>
<dbReference type="OrthoDB" id="642895at2759"/>
<keyword evidence="7" id="KW-0206">Cytoskeleton</keyword>
<evidence type="ECO:0000256" key="9">
    <source>
        <dbReference type="SAM" id="Coils"/>
    </source>
</evidence>
<reference evidence="13" key="3">
    <citation type="journal article" date="2020" name="Plant Biotechnol. J.">
        <title>The pomegranate (Punica granatum L.) draft genome dissects genetic divergence between soft- and hard-seeded cultivars.</title>
        <authorList>
            <person name="Luo X."/>
            <person name="Li H."/>
            <person name="Wu Z."/>
            <person name="Yao W."/>
            <person name="Zhao P."/>
            <person name="Cao D."/>
            <person name="Yu H."/>
            <person name="Li K."/>
            <person name="Poudel K."/>
            <person name="Zhao D."/>
            <person name="Zhang F."/>
            <person name="Xia X."/>
            <person name="Chen L."/>
            <person name="Wang Q."/>
            <person name="Jing D."/>
            <person name="Cao S."/>
        </authorList>
    </citation>
    <scope>NUCLEOTIDE SEQUENCE [LARGE SCALE GENOMIC DNA]</scope>
</reference>
<dbReference type="Pfam" id="PF03999">
    <property type="entry name" value="MAP65_ASE1"/>
    <property type="match status" value="1"/>
</dbReference>
<reference evidence="14" key="4">
    <citation type="submission" date="2025-04" db="UniProtKB">
        <authorList>
            <consortium name="RefSeq"/>
        </authorList>
    </citation>
    <scope>IDENTIFICATION</scope>
    <source>
        <tissue evidence="14">Leaf</tissue>
    </source>
</reference>
<proteinExistence type="inferred from homology"/>
<evidence type="ECO:0000313" key="12">
    <source>
        <dbReference type="Proteomes" id="UP000197138"/>
    </source>
</evidence>
<dbReference type="GO" id="GO:0005819">
    <property type="term" value="C:spindle"/>
    <property type="evidence" value="ECO:0007669"/>
    <property type="project" value="TreeGrafter"/>
</dbReference>
<evidence type="ECO:0000256" key="6">
    <source>
        <dbReference type="ARBA" id="ARBA00022701"/>
    </source>
</evidence>
<accession>A0A218Y081</accession>
<dbReference type="GO" id="GO:0000226">
    <property type="term" value="P:microtubule cytoskeleton organization"/>
    <property type="evidence" value="ECO:0007669"/>
    <property type="project" value="InterPro"/>
</dbReference>
<protein>
    <submittedName>
        <fullName evidence="14">65-kDa microtubule-associated protein 6-like</fullName>
    </submittedName>
</protein>
<keyword evidence="9" id="KW-0175">Coiled coil</keyword>
<evidence type="ECO:0000256" key="4">
    <source>
        <dbReference type="ARBA" id="ARBA00022490"/>
    </source>
</evidence>
<dbReference type="Proteomes" id="UP000197138">
    <property type="component" value="Unassembled WGS sequence"/>
</dbReference>
<dbReference type="Gene3D" id="1.20.58.1520">
    <property type="match status" value="1"/>
</dbReference>
<dbReference type="GO" id="GO:0005874">
    <property type="term" value="C:microtubule"/>
    <property type="evidence" value="ECO:0007669"/>
    <property type="project" value="UniProtKB-KW"/>
</dbReference>
<evidence type="ECO:0000256" key="5">
    <source>
        <dbReference type="ARBA" id="ARBA00022553"/>
    </source>
</evidence>
<organism evidence="11 12">
    <name type="scientific">Punica granatum</name>
    <name type="common">Pomegranate</name>
    <dbReference type="NCBI Taxonomy" id="22663"/>
    <lineage>
        <taxon>Eukaryota</taxon>
        <taxon>Viridiplantae</taxon>
        <taxon>Streptophyta</taxon>
        <taxon>Embryophyta</taxon>
        <taxon>Tracheophyta</taxon>
        <taxon>Spermatophyta</taxon>
        <taxon>Magnoliopsida</taxon>
        <taxon>eudicotyledons</taxon>
        <taxon>Gunneridae</taxon>
        <taxon>Pentapetalae</taxon>
        <taxon>rosids</taxon>
        <taxon>malvids</taxon>
        <taxon>Myrtales</taxon>
        <taxon>Lythraceae</taxon>
        <taxon>Punica</taxon>
    </lineage>
</organism>
<keyword evidence="6" id="KW-0493">Microtubule</keyword>
<evidence type="ECO:0000313" key="11">
    <source>
        <dbReference type="EMBL" id="OWM90717.1"/>
    </source>
</evidence>
<feature type="region of interest" description="Disordered" evidence="10">
    <location>
        <begin position="501"/>
        <end position="556"/>
    </location>
</feature>
<feature type="coiled-coil region" evidence="9">
    <location>
        <begin position="50"/>
        <end position="77"/>
    </location>
</feature>
<evidence type="ECO:0000256" key="1">
    <source>
        <dbReference type="ARBA" id="ARBA00004123"/>
    </source>
</evidence>
<dbReference type="GO" id="GO:0005634">
    <property type="term" value="C:nucleus"/>
    <property type="evidence" value="ECO:0007669"/>
    <property type="project" value="UniProtKB-SubCell"/>
</dbReference>
<dbReference type="RefSeq" id="XP_031378905.1">
    <property type="nucleotide sequence ID" value="XM_031523045.1"/>
</dbReference>
<keyword evidence="13" id="KW-1185">Reference proteome</keyword>
<evidence type="ECO:0000256" key="2">
    <source>
        <dbReference type="ARBA" id="ARBA00004245"/>
    </source>
</evidence>
<feature type="compositionally biased region" description="Polar residues" evidence="10">
    <location>
        <begin position="542"/>
        <end position="556"/>
    </location>
</feature>
<dbReference type="EMBL" id="MTKT01000544">
    <property type="protein sequence ID" value="OWM90717.1"/>
    <property type="molecule type" value="Genomic_DNA"/>
</dbReference>
<reference evidence="11" key="2">
    <citation type="submission" date="2017-06" db="EMBL/GenBank/DDBJ databases">
        <title>The pomegranate genome and the genomics of punicalagin biosynthesis.</title>
        <authorList>
            <person name="Xu C."/>
        </authorList>
    </citation>
    <scope>NUCLEOTIDE SEQUENCE [LARGE SCALE GENOMIC DNA]</scope>
    <source>
        <tissue evidence="11">Fresh leaf</tissue>
    </source>
</reference>
<comment type="subcellular location">
    <subcellularLocation>
        <location evidence="2">Cytoplasm</location>
        <location evidence="2">Cytoskeleton</location>
    </subcellularLocation>
    <subcellularLocation>
        <location evidence="1">Nucleus</location>
    </subcellularLocation>
</comment>
<dbReference type="GO" id="GO:0008017">
    <property type="term" value="F:microtubule binding"/>
    <property type="evidence" value="ECO:0007669"/>
    <property type="project" value="InterPro"/>
</dbReference>
<name>A0A218Y081_PUNGR</name>
<gene>
    <name evidence="14" type="primary">LOC116194271</name>
    <name evidence="11" type="ORF">CDL15_Pgr021022</name>
</gene>
<feature type="compositionally biased region" description="Polar residues" evidence="10">
    <location>
        <begin position="513"/>
        <end position="532"/>
    </location>
</feature>